<sequence length="434" mass="46902">MQAQEHYAGINTSQRTGIISGALNPAELVNITSENEANIITFSANFTNNKMAFSQLWGDREFTDLLFDGNAPANLNADLEILGPSFAFKKGKWAFAITTAGKTKANIKDINPQLGRAVIADSGVDSLAAAAAVLVDYNQSAAATTWGEIGLSAAREIYSDNGHTLNAGVTFKVLFPGSYARMYSSNFTGTIEGYTGGIGLTDASTSLNFAYSGSLGNDFTDSGNFTNYFGNGPHGFAVDFGFNYRWKQETDTGYRINVGLSFRNLGSMKFRDSGNESNTYVLNVPQGEYLNLNQFANVSTISQIEALLLQSGYAKITKQSNDFVAKLPAMFSLYADVKVYNAWYITGYLQQKLVSDVSQNQIPAQNTVTLIPRFSPGKYEFFAPLSSNEISGFAAGLGVRYGGFFIGSGSVLTALLSDGDTHQADAYLGFRWAF</sequence>
<dbReference type="STRING" id="1202724.AM493_02175"/>
<dbReference type="Proteomes" id="UP000037755">
    <property type="component" value="Unassembled WGS sequence"/>
</dbReference>
<accession>A0A0M8MGA3</accession>
<dbReference type="EMBL" id="LIYD01000005">
    <property type="protein sequence ID" value="KOS04978.1"/>
    <property type="molecule type" value="Genomic_DNA"/>
</dbReference>
<gene>
    <name evidence="1" type="ORF">AM493_02175</name>
</gene>
<reference evidence="1 2" key="1">
    <citation type="submission" date="2015-08" db="EMBL/GenBank/DDBJ databases">
        <title>Whole genome sequence of Flavobacterium akiainvivens IK-1T, from decaying Wikstroemia oahuensis, an endemic Hawaiian shrub.</title>
        <authorList>
            <person name="Wan X."/>
            <person name="Hou S."/>
            <person name="Saito J."/>
            <person name="Donachie S."/>
        </authorList>
    </citation>
    <scope>NUCLEOTIDE SEQUENCE [LARGE SCALE GENOMIC DNA]</scope>
    <source>
        <strain evidence="1 2">IK-1</strain>
    </source>
</reference>
<protein>
    <submittedName>
        <fullName evidence="1">Uncharacterized protein</fullName>
    </submittedName>
</protein>
<proteinExistence type="predicted"/>
<keyword evidence="2" id="KW-1185">Reference proteome</keyword>
<evidence type="ECO:0000313" key="1">
    <source>
        <dbReference type="EMBL" id="KOS04978.1"/>
    </source>
</evidence>
<organism evidence="1 2">
    <name type="scientific">Flavobacterium akiainvivens</name>
    <dbReference type="NCBI Taxonomy" id="1202724"/>
    <lineage>
        <taxon>Bacteria</taxon>
        <taxon>Pseudomonadati</taxon>
        <taxon>Bacteroidota</taxon>
        <taxon>Flavobacteriia</taxon>
        <taxon>Flavobacteriales</taxon>
        <taxon>Flavobacteriaceae</taxon>
        <taxon>Flavobacterium</taxon>
    </lineage>
</organism>
<dbReference type="AlphaFoldDB" id="A0A0M8MGA3"/>
<name>A0A0M8MGA3_9FLAO</name>
<evidence type="ECO:0000313" key="2">
    <source>
        <dbReference type="Proteomes" id="UP000037755"/>
    </source>
</evidence>
<dbReference type="PATRIC" id="fig|1202724.3.peg.446"/>
<comment type="caution">
    <text evidence="1">The sequence shown here is derived from an EMBL/GenBank/DDBJ whole genome shotgun (WGS) entry which is preliminary data.</text>
</comment>